<dbReference type="STRING" id="1806994.A0A507C6G0"/>
<reference evidence="7 8" key="1">
    <citation type="journal article" date="2019" name="Sci. Rep.">
        <title>Comparative genomics of chytrid fungi reveal insights into the obligate biotrophic and pathogenic lifestyle of Synchytrium endobioticum.</title>
        <authorList>
            <person name="van de Vossenberg B.T.L.H."/>
            <person name="Warris S."/>
            <person name="Nguyen H.D.T."/>
            <person name="van Gent-Pelzer M.P.E."/>
            <person name="Joly D.L."/>
            <person name="van de Geest H.C."/>
            <person name="Bonants P.J.M."/>
            <person name="Smith D.S."/>
            <person name="Levesque C.A."/>
            <person name="van der Lee T.A.J."/>
        </authorList>
    </citation>
    <scope>NUCLEOTIDE SEQUENCE [LARGE SCALE GENOMIC DNA]</scope>
    <source>
        <strain evidence="7 8">JEL517</strain>
    </source>
</reference>
<keyword evidence="4" id="KW-1133">Transmembrane helix</keyword>
<evidence type="ECO:0000313" key="8">
    <source>
        <dbReference type="Proteomes" id="UP000319731"/>
    </source>
</evidence>
<name>A0A507C6G0_9FUNG</name>
<dbReference type="Pfam" id="PF04117">
    <property type="entry name" value="Mpv17_PMP22"/>
    <property type="match status" value="1"/>
</dbReference>
<evidence type="ECO:0000256" key="4">
    <source>
        <dbReference type="ARBA" id="ARBA00022989"/>
    </source>
</evidence>
<accession>A0A507C6G0</accession>
<dbReference type="EMBL" id="QEAO01000010">
    <property type="protein sequence ID" value="TPX35091.1"/>
    <property type="molecule type" value="Genomic_DNA"/>
</dbReference>
<dbReference type="AlphaFoldDB" id="A0A507C6G0"/>
<proteinExistence type="inferred from homology"/>
<comment type="caution">
    <text evidence="7">The sequence shown here is derived from an EMBL/GenBank/DDBJ whole genome shotgun (WGS) entry which is preliminary data.</text>
</comment>
<evidence type="ECO:0000256" key="2">
    <source>
        <dbReference type="ARBA" id="ARBA00006824"/>
    </source>
</evidence>
<evidence type="ECO:0000313" key="7">
    <source>
        <dbReference type="EMBL" id="TPX35091.1"/>
    </source>
</evidence>
<keyword evidence="5" id="KW-0472">Membrane</keyword>
<evidence type="ECO:0000256" key="5">
    <source>
        <dbReference type="ARBA" id="ARBA00023136"/>
    </source>
</evidence>
<evidence type="ECO:0000256" key="6">
    <source>
        <dbReference type="RuleBase" id="RU363053"/>
    </source>
</evidence>
<protein>
    <recommendedName>
        <fullName evidence="9">Protein Mpv17</fullName>
    </recommendedName>
</protein>
<dbReference type="InterPro" id="IPR007248">
    <property type="entry name" value="Mpv17_PMP22"/>
</dbReference>
<sequence>MASILRGYSNFLERTGLFGQMITAASLWSTGDILCQYITRPTAPTPTSTSPPSTSGNRISAQAAISKDLSFPLSQITETVKASNTAAIIPRSSTFEIDYKRVAIMATFGFCMAGPAYTYWYRFLDKHVVSYTSRVLKKQQQLNPTLNVSKINMAWKIAIIKVALDDFVFEPIYLPAFFTSTGLLSGNTVTTVTTQIKNEFWHTYFIDLLLWTPVQLINFRWIPLLYQPVLVNCVNIGW</sequence>
<evidence type="ECO:0000256" key="3">
    <source>
        <dbReference type="ARBA" id="ARBA00022692"/>
    </source>
</evidence>
<evidence type="ECO:0008006" key="9">
    <source>
        <dbReference type="Google" id="ProtNLM"/>
    </source>
</evidence>
<keyword evidence="3" id="KW-0812">Transmembrane</keyword>
<dbReference type="OrthoDB" id="430207at2759"/>
<dbReference type="GO" id="GO:0016020">
    <property type="term" value="C:membrane"/>
    <property type="evidence" value="ECO:0007669"/>
    <property type="project" value="UniProtKB-SubCell"/>
</dbReference>
<dbReference type="GeneID" id="42003750"/>
<dbReference type="RefSeq" id="XP_031025676.1">
    <property type="nucleotide sequence ID" value="XM_031168453.1"/>
</dbReference>
<gene>
    <name evidence="7" type="ORF">SmJEL517_g02525</name>
</gene>
<dbReference type="Proteomes" id="UP000319731">
    <property type="component" value="Unassembled WGS sequence"/>
</dbReference>
<organism evidence="7 8">
    <name type="scientific">Synchytrium microbalum</name>
    <dbReference type="NCBI Taxonomy" id="1806994"/>
    <lineage>
        <taxon>Eukaryota</taxon>
        <taxon>Fungi</taxon>
        <taxon>Fungi incertae sedis</taxon>
        <taxon>Chytridiomycota</taxon>
        <taxon>Chytridiomycota incertae sedis</taxon>
        <taxon>Chytridiomycetes</taxon>
        <taxon>Synchytriales</taxon>
        <taxon>Synchytriaceae</taxon>
        <taxon>Synchytrium</taxon>
    </lineage>
</organism>
<dbReference type="PANTHER" id="PTHR11266:SF17">
    <property type="entry name" value="PROTEIN MPV17"/>
    <property type="match status" value="1"/>
</dbReference>
<comment type="subcellular location">
    <subcellularLocation>
        <location evidence="1">Membrane</location>
        <topology evidence="1">Multi-pass membrane protein</topology>
    </subcellularLocation>
</comment>
<evidence type="ECO:0000256" key="1">
    <source>
        <dbReference type="ARBA" id="ARBA00004141"/>
    </source>
</evidence>
<keyword evidence="8" id="KW-1185">Reference proteome</keyword>
<comment type="similarity">
    <text evidence="2 6">Belongs to the peroxisomal membrane protein PXMP2/4 family.</text>
</comment>
<dbReference type="GO" id="GO:0005737">
    <property type="term" value="C:cytoplasm"/>
    <property type="evidence" value="ECO:0007669"/>
    <property type="project" value="TreeGrafter"/>
</dbReference>
<dbReference type="PANTHER" id="PTHR11266">
    <property type="entry name" value="PEROXISOMAL MEMBRANE PROTEIN 2, PXMP2 MPV17"/>
    <property type="match status" value="1"/>
</dbReference>